<evidence type="ECO:0000256" key="1">
    <source>
        <dbReference type="ARBA" id="ARBA00008814"/>
    </source>
</evidence>
<proteinExistence type="inferred from homology"/>
<evidence type="ECO:0000313" key="2">
    <source>
        <dbReference type="EMBL" id="MDA0565333.1"/>
    </source>
</evidence>
<keyword evidence="3" id="KW-1185">Reference proteome</keyword>
<gene>
    <name evidence="2" type="ORF">LG943_13560</name>
</gene>
<dbReference type="NCBIfam" id="NF038402">
    <property type="entry name" value="TroA_like"/>
    <property type="match status" value="1"/>
</dbReference>
<comment type="similarity">
    <text evidence="1">Belongs to the bacterial solute-binding protein 8 family.</text>
</comment>
<sequence length="261" mass="27669">MAVPRDDMGYPVDVPGPVARVVSLVPSLTEAIACTRPEVLVGATDWCSHPPGLAVARVRGTKNPDRAAVAALRPDLVVANKEENRALDVRRLREAGIPVWVTVTESVPQALASLERLVTTALDRPVPGWLAAAARLWAGPPPAARARVAVPVWRDPWMVVGARTFTGDLVGRLGLANAFADGPGRYPRVALADIERAGVDLVLLPDEPYPFSGDDGPEAFGRVPTALVSGRLLTWYGPSLIEAHARLRGLPGAAAGPRPPR</sequence>
<dbReference type="PANTHER" id="PTHR30535">
    <property type="entry name" value="VITAMIN B12-BINDING PROTEIN"/>
    <property type="match status" value="1"/>
</dbReference>
<dbReference type="AlphaFoldDB" id="A0A9X3SDW8"/>
<dbReference type="EMBL" id="JAJAQC010000019">
    <property type="protein sequence ID" value="MDA0565333.1"/>
    <property type="molecule type" value="Genomic_DNA"/>
</dbReference>
<dbReference type="Gene3D" id="3.40.50.1980">
    <property type="entry name" value="Nitrogenase molybdenum iron protein domain"/>
    <property type="match status" value="2"/>
</dbReference>
<keyword evidence="2" id="KW-0675">Receptor</keyword>
<dbReference type="RefSeq" id="WP_270072605.1">
    <property type="nucleotide sequence ID" value="NZ_JAJAQC010000019.1"/>
</dbReference>
<dbReference type="InterPro" id="IPR050902">
    <property type="entry name" value="ABC_Transporter_SBP"/>
</dbReference>
<evidence type="ECO:0000313" key="3">
    <source>
        <dbReference type="Proteomes" id="UP001140076"/>
    </source>
</evidence>
<reference evidence="2" key="1">
    <citation type="submission" date="2021-10" db="EMBL/GenBank/DDBJ databases">
        <title>Streptomonospora sp. nov., isolated from mangrove soil.</title>
        <authorList>
            <person name="Chen X."/>
            <person name="Ge X."/>
            <person name="Liu W."/>
        </authorList>
    </citation>
    <scope>NUCLEOTIDE SEQUENCE</scope>
    <source>
        <strain evidence="2">S1-112</strain>
    </source>
</reference>
<dbReference type="InterPro" id="IPR054828">
    <property type="entry name" value="Vit_B12_bind_prot"/>
</dbReference>
<organism evidence="2 3">
    <name type="scientific">Streptomonospora mangrovi</name>
    <dbReference type="NCBI Taxonomy" id="2883123"/>
    <lineage>
        <taxon>Bacteria</taxon>
        <taxon>Bacillati</taxon>
        <taxon>Actinomycetota</taxon>
        <taxon>Actinomycetes</taxon>
        <taxon>Streptosporangiales</taxon>
        <taxon>Nocardiopsidaceae</taxon>
        <taxon>Streptomonospora</taxon>
    </lineage>
</organism>
<protein>
    <submittedName>
        <fullName evidence="2">Helical backbone metal receptor</fullName>
    </submittedName>
</protein>
<dbReference type="Proteomes" id="UP001140076">
    <property type="component" value="Unassembled WGS sequence"/>
</dbReference>
<comment type="caution">
    <text evidence="2">The sequence shown here is derived from an EMBL/GenBank/DDBJ whole genome shotgun (WGS) entry which is preliminary data.</text>
</comment>
<dbReference type="SUPFAM" id="SSF53807">
    <property type="entry name" value="Helical backbone' metal receptor"/>
    <property type="match status" value="1"/>
</dbReference>
<dbReference type="PANTHER" id="PTHR30535:SF35">
    <property type="entry name" value="PERIPLASMIC BINDING PROTEIN"/>
    <property type="match status" value="1"/>
</dbReference>
<name>A0A9X3SDW8_9ACTN</name>
<accession>A0A9X3SDW8</accession>